<dbReference type="PROSITE" id="PS51257">
    <property type="entry name" value="PROKAR_LIPOPROTEIN"/>
    <property type="match status" value="1"/>
</dbReference>
<proteinExistence type="predicted"/>
<feature type="chain" id="PRO_5025045536" description="Secreted protein" evidence="1">
    <location>
        <begin position="30"/>
        <end position="81"/>
    </location>
</feature>
<dbReference type="Proteomes" id="UP000325945">
    <property type="component" value="Unassembled WGS sequence"/>
</dbReference>
<protein>
    <recommendedName>
        <fullName evidence="4">Secreted protein</fullName>
    </recommendedName>
</protein>
<feature type="signal peptide" evidence="1">
    <location>
        <begin position="1"/>
        <end position="29"/>
    </location>
</feature>
<reference evidence="3" key="1">
    <citation type="submission" date="2019-04" db="EMBL/GenBank/DDBJ databases">
        <title>Friends and foes A comparative genomics studyof 23 Aspergillus species from section Flavi.</title>
        <authorList>
            <consortium name="DOE Joint Genome Institute"/>
            <person name="Kjaerbolling I."/>
            <person name="Vesth T."/>
            <person name="Frisvad J.C."/>
            <person name="Nybo J.L."/>
            <person name="Theobald S."/>
            <person name="Kildgaard S."/>
            <person name="Isbrandt T."/>
            <person name="Kuo A."/>
            <person name="Sato A."/>
            <person name="Lyhne E.K."/>
            <person name="Kogle M.E."/>
            <person name="Wiebenga A."/>
            <person name="Kun R.S."/>
            <person name="Lubbers R.J."/>
            <person name="Makela M.R."/>
            <person name="Barry K."/>
            <person name="Chovatia M."/>
            <person name="Clum A."/>
            <person name="Daum C."/>
            <person name="Haridas S."/>
            <person name="He G."/>
            <person name="LaButti K."/>
            <person name="Lipzen A."/>
            <person name="Mondo S."/>
            <person name="Riley R."/>
            <person name="Salamov A."/>
            <person name="Simmons B.A."/>
            <person name="Magnuson J.K."/>
            <person name="Henrissat B."/>
            <person name="Mortensen U.H."/>
            <person name="Larsen T.O."/>
            <person name="Devries R.P."/>
            <person name="Grigoriev I.V."/>
            <person name="Machida M."/>
            <person name="Baker S.E."/>
            <person name="Andersen M.R."/>
        </authorList>
    </citation>
    <scope>NUCLEOTIDE SEQUENCE [LARGE SCALE GENOMIC DNA]</scope>
    <source>
        <strain evidence="3">CBS 130017</strain>
    </source>
</reference>
<accession>A0A5N6WRI0</accession>
<organism evidence="2 3">
    <name type="scientific">Aspergillus sergii</name>
    <dbReference type="NCBI Taxonomy" id="1034303"/>
    <lineage>
        <taxon>Eukaryota</taxon>
        <taxon>Fungi</taxon>
        <taxon>Dikarya</taxon>
        <taxon>Ascomycota</taxon>
        <taxon>Pezizomycotina</taxon>
        <taxon>Eurotiomycetes</taxon>
        <taxon>Eurotiomycetidae</taxon>
        <taxon>Eurotiales</taxon>
        <taxon>Aspergillaceae</taxon>
        <taxon>Aspergillus</taxon>
        <taxon>Aspergillus subgen. Circumdati</taxon>
    </lineage>
</organism>
<keyword evidence="1" id="KW-0732">Signal</keyword>
<sequence length="81" mass="9293">MICVMKYWGHFLASVFIVFILVWHQSTLGCDQDICFDSALKHLVCVGKYMLFSAFAKVFTVSRATEGTIYQRHSNVRLDTP</sequence>
<gene>
    <name evidence="2" type="ORF">BDV39DRAFT_132421</name>
</gene>
<keyword evidence="3" id="KW-1185">Reference proteome</keyword>
<dbReference type="EMBL" id="ML741829">
    <property type="protein sequence ID" value="KAE8323474.1"/>
    <property type="molecule type" value="Genomic_DNA"/>
</dbReference>
<evidence type="ECO:0008006" key="4">
    <source>
        <dbReference type="Google" id="ProtNLM"/>
    </source>
</evidence>
<name>A0A5N6WRI0_9EURO</name>
<evidence type="ECO:0000313" key="3">
    <source>
        <dbReference type="Proteomes" id="UP000325945"/>
    </source>
</evidence>
<evidence type="ECO:0000256" key="1">
    <source>
        <dbReference type="SAM" id="SignalP"/>
    </source>
</evidence>
<dbReference type="AlphaFoldDB" id="A0A5N6WRI0"/>
<evidence type="ECO:0000313" key="2">
    <source>
        <dbReference type="EMBL" id="KAE8323474.1"/>
    </source>
</evidence>